<gene>
    <name evidence="2" type="ORF">SAMN05660686_03454</name>
</gene>
<evidence type="ECO:0000313" key="2">
    <source>
        <dbReference type="EMBL" id="SDG11943.1"/>
    </source>
</evidence>
<evidence type="ECO:0000313" key="3">
    <source>
        <dbReference type="Proteomes" id="UP000198615"/>
    </source>
</evidence>
<sequence>MAVPSAPSRRLTVATRSKAKLPWSVKGVTPESRDLAKSAAADHEATMGEWLSHVIRRVGAAEASGRPLTPAESLQDIGDDGDGTGRSLVSGGAQGVVEDAALIAGVHQRLERSEARLLDVLDGLEDVVEKLADRIGRLERRTHGRD</sequence>
<name>A0A8G2BJY7_9PROT</name>
<dbReference type="Proteomes" id="UP000198615">
    <property type="component" value="Unassembled WGS sequence"/>
</dbReference>
<feature type="region of interest" description="Disordered" evidence="1">
    <location>
        <begin position="61"/>
        <end position="90"/>
    </location>
</feature>
<dbReference type="EMBL" id="FNBW01000010">
    <property type="protein sequence ID" value="SDG11943.1"/>
    <property type="molecule type" value="Genomic_DNA"/>
</dbReference>
<evidence type="ECO:0000256" key="1">
    <source>
        <dbReference type="SAM" id="MobiDB-lite"/>
    </source>
</evidence>
<comment type="caution">
    <text evidence="2">The sequence shown here is derived from an EMBL/GenBank/DDBJ whole genome shotgun (WGS) entry which is preliminary data.</text>
</comment>
<accession>A0A8G2BJY7</accession>
<organism evidence="2 3">
    <name type="scientific">Thalassobaculum litoreum DSM 18839</name>
    <dbReference type="NCBI Taxonomy" id="1123362"/>
    <lineage>
        <taxon>Bacteria</taxon>
        <taxon>Pseudomonadati</taxon>
        <taxon>Pseudomonadota</taxon>
        <taxon>Alphaproteobacteria</taxon>
        <taxon>Rhodospirillales</taxon>
        <taxon>Thalassobaculaceae</taxon>
        <taxon>Thalassobaculum</taxon>
    </lineage>
</organism>
<proteinExistence type="predicted"/>
<reference evidence="2 3" key="1">
    <citation type="submission" date="2016-10" db="EMBL/GenBank/DDBJ databases">
        <authorList>
            <person name="Varghese N."/>
            <person name="Submissions S."/>
        </authorList>
    </citation>
    <scope>NUCLEOTIDE SEQUENCE [LARGE SCALE GENOMIC DNA]</scope>
    <source>
        <strain evidence="2 3">DSM 18839</strain>
    </source>
</reference>
<keyword evidence="3" id="KW-1185">Reference proteome</keyword>
<dbReference type="AlphaFoldDB" id="A0A8G2BJY7"/>
<protein>
    <submittedName>
        <fullName evidence="2">Localization factor PodJL</fullName>
    </submittedName>
</protein>